<dbReference type="PANTHER" id="PTHR23088">
    <property type="entry name" value="NITRILASE-RELATED"/>
    <property type="match status" value="1"/>
</dbReference>
<evidence type="ECO:0000313" key="3">
    <source>
        <dbReference type="Ensembl" id="ENSCPGP00000011434.1"/>
    </source>
</evidence>
<dbReference type="SUPFAM" id="SSF56317">
    <property type="entry name" value="Carbon-nitrogen hydrolase"/>
    <property type="match status" value="1"/>
</dbReference>
<keyword evidence="4" id="KW-1185">Reference proteome</keyword>
<reference evidence="3" key="2">
    <citation type="submission" date="2025-09" db="UniProtKB">
        <authorList>
            <consortium name="Ensembl"/>
        </authorList>
    </citation>
    <scope>IDENTIFICATION</scope>
</reference>
<accession>A0A8C3JRL6</accession>
<dbReference type="Ensembl" id="ENSCPGT00000012543.1">
    <property type="protein sequence ID" value="ENSCPGP00000011434.1"/>
    <property type="gene ID" value="ENSCPGG00000008156.1"/>
</dbReference>
<sequence length="102" mass="10560">MAGPPGLKPLVAVVQVTSTPDKEGNFAACAGLVREAAGRGAAVVFLPEGFDYIGRDAAQTLSLAEGLDGDLMGRYSQLARYPLGGDRRIEGGPAPPPQIKPR</sequence>
<proteinExistence type="predicted"/>
<dbReference type="Gene3D" id="3.60.110.10">
    <property type="entry name" value="Carbon-nitrogen hydrolase"/>
    <property type="match status" value="1"/>
</dbReference>
<feature type="domain" description="CN hydrolase" evidence="2">
    <location>
        <begin position="10"/>
        <end position="80"/>
    </location>
</feature>
<feature type="compositionally biased region" description="Pro residues" evidence="1">
    <location>
        <begin position="93"/>
        <end position="102"/>
    </location>
</feature>
<dbReference type="PANTHER" id="PTHR23088:SF27">
    <property type="entry name" value="DEAMINATED GLUTATHIONE AMIDASE"/>
    <property type="match status" value="1"/>
</dbReference>
<reference evidence="3" key="1">
    <citation type="submission" date="2025-08" db="UniProtKB">
        <authorList>
            <consortium name="Ensembl"/>
        </authorList>
    </citation>
    <scope>IDENTIFICATION</scope>
</reference>
<name>A0A8C3JRL6_9CHAR</name>
<dbReference type="Proteomes" id="UP000694419">
    <property type="component" value="Unplaced"/>
</dbReference>
<dbReference type="Pfam" id="PF00795">
    <property type="entry name" value="CN_hydrolase"/>
    <property type="match status" value="1"/>
</dbReference>
<dbReference type="AlphaFoldDB" id="A0A8C3JRL6"/>
<evidence type="ECO:0000259" key="2">
    <source>
        <dbReference type="Pfam" id="PF00795"/>
    </source>
</evidence>
<evidence type="ECO:0000256" key="1">
    <source>
        <dbReference type="SAM" id="MobiDB-lite"/>
    </source>
</evidence>
<dbReference type="InterPro" id="IPR003010">
    <property type="entry name" value="C-N_Hydrolase"/>
</dbReference>
<dbReference type="InterPro" id="IPR036526">
    <property type="entry name" value="C-N_Hydrolase_sf"/>
</dbReference>
<protein>
    <recommendedName>
        <fullName evidence="2">CN hydrolase domain-containing protein</fullName>
    </recommendedName>
</protein>
<evidence type="ECO:0000313" key="4">
    <source>
        <dbReference type="Proteomes" id="UP000694419"/>
    </source>
</evidence>
<feature type="region of interest" description="Disordered" evidence="1">
    <location>
        <begin position="83"/>
        <end position="102"/>
    </location>
</feature>
<organism evidence="3 4">
    <name type="scientific">Calidris pygmaea</name>
    <name type="common">Spoon-billed sandpiper</name>
    <dbReference type="NCBI Taxonomy" id="425635"/>
    <lineage>
        <taxon>Eukaryota</taxon>
        <taxon>Metazoa</taxon>
        <taxon>Chordata</taxon>
        <taxon>Craniata</taxon>
        <taxon>Vertebrata</taxon>
        <taxon>Euteleostomi</taxon>
        <taxon>Archelosauria</taxon>
        <taxon>Archosauria</taxon>
        <taxon>Dinosauria</taxon>
        <taxon>Saurischia</taxon>
        <taxon>Theropoda</taxon>
        <taxon>Coelurosauria</taxon>
        <taxon>Aves</taxon>
        <taxon>Neognathae</taxon>
        <taxon>Neoaves</taxon>
        <taxon>Charadriiformes</taxon>
        <taxon>Scolopacidae</taxon>
        <taxon>Calidris</taxon>
    </lineage>
</organism>